<organism evidence="1 2">
    <name type="scientific">Geodia barretti</name>
    <name type="common">Barrett's horny sponge</name>
    <dbReference type="NCBI Taxonomy" id="519541"/>
    <lineage>
        <taxon>Eukaryota</taxon>
        <taxon>Metazoa</taxon>
        <taxon>Porifera</taxon>
        <taxon>Demospongiae</taxon>
        <taxon>Heteroscleromorpha</taxon>
        <taxon>Tetractinellida</taxon>
        <taxon>Astrophorina</taxon>
        <taxon>Geodiidae</taxon>
        <taxon>Geodia</taxon>
    </lineage>
</organism>
<name>A0AA35XJN0_GEOBA</name>
<dbReference type="GO" id="GO:0005654">
    <property type="term" value="C:nucleoplasm"/>
    <property type="evidence" value="ECO:0007669"/>
    <property type="project" value="TreeGrafter"/>
</dbReference>
<protein>
    <submittedName>
        <fullName evidence="1">Nicolin-1</fullName>
    </submittedName>
</protein>
<comment type="caution">
    <text evidence="1">The sequence shown here is derived from an EMBL/GenBank/DDBJ whole genome shotgun (WGS) entry which is preliminary data.</text>
</comment>
<proteinExistence type="predicted"/>
<dbReference type="EMBL" id="CASHTH010004087">
    <property type="protein sequence ID" value="CAI8053397.1"/>
    <property type="molecule type" value="Genomic_DNA"/>
</dbReference>
<dbReference type="Proteomes" id="UP001174909">
    <property type="component" value="Unassembled WGS sequence"/>
</dbReference>
<dbReference type="PANTHER" id="PTHR31239:SF2">
    <property type="entry name" value="NICOLIN-1"/>
    <property type="match status" value="1"/>
</dbReference>
<keyword evidence="2" id="KW-1185">Reference proteome</keyword>
<dbReference type="InterPro" id="IPR040235">
    <property type="entry name" value="Nicolin-1"/>
</dbReference>
<evidence type="ECO:0000313" key="2">
    <source>
        <dbReference type="Proteomes" id="UP001174909"/>
    </source>
</evidence>
<gene>
    <name evidence="1" type="ORF">GBAR_LOCUS29201</name>
</gene>
<dbReference type="PANTHER" id="PTHR31239">
    <property type="entry name" value="NICOLIN 1"/>
    <property type="match status" value="1"/>
</dbReference>
<reference evidence="1" key="1">
    <citation type="submission" date="2023-03" db="EMBL/GenBank/DDBJ databases">
        <authorList>
            <person name="Steffen K."/>
            <person name="Cardenas P."/>
        </authorList>
    </citation>
    <scope>NUCLEOTIDE SEQUENCE</scope>
</reference>
<accession>A0AA35XJN0</accession>
<evidence type="ECO:0000313" key="1">
    <source>
        <dbReference type="EMBL" id="CAI8053397.1"/>
    </source>
</evidence>
<dbReference type="AlphaFoldDB" id="A0AA35XJN0"/>
<sequence>MDDCLIPCVVKPAVFLTVSGQRGWARQGPGSVPNSGNETRPSGCQVVDVEFRSSIPEVVGCISFQNYYTHTLTLKYCSRLSEQISNLKSDHPTQKEWRTGIERVQLMPNCHCERGSQSLVVLNKAHFLASLEKVISLRLVLRQPSPEWNQFGIRDLKIYSVANPFHRNGNTGTRPTFMLSDGMEQVLRNGLQTEADMESGQDINRHPYDVATLSYT</sequence>